<feature type="transmembrane region" description="Helical" evidence="6">
    <location>
        <begin position="179"/>
        <end position="197"/>
    </location>
</feature>
<feature type="transmembrane region" description="Helical" evidence="6">
    <location>
        <begin position="143"/>
        <end position="167"/>
    </location>
</feature>
<dbReference type="RefSeq" id="WP_011400193.1">
    <property type="nucleotide sequence ID" value="NC_007645.1"/>
</dbReference>
<evidence type="ECO:0000256" key="3">
    <source>
        <dbReference type="ARBA" id="ARBA00022692"/>
    </source>
</evidence>
<accession>Q2S883</accession>
<dbReference type="HOGENOM" id="CLU_079569_1_0_6"/>
<evidence type="ECO:0000256" key="6">
    <source>
        <dbReference type="SAM" id="Phobius"/>
    </source>
</evidence>
<evidence type="ECO:0000256" key="4">
    <source>
        <dbReference type="ARBA" id="ARBA00022989"/>
    </source>
</evidence>
<feature type="transmembrane region" description="Helical" evidence="6">
    <location>
        <begin position="44"/>
        <end position="64"/>
    </location>
</feature>
<dbReference type="eggNOG" id="COG1280">
    <property type="taxonomic scope" value="Bacteria"/>
</dbReference>
<evidence type="ECO:0000256" key="5">
    <source>
        <dbReference type="ARBA" id="ARBA00023136"/>
    </source>
</evidence>
<evidence type="ECO:0000313" key="8">
    <source>
        <dbReference type="Proteomes" id="UP000000238"/>
    </source>
</evidence>
<evidence type="ECO:0000256" key="2">
    <source>
        <dbReference type="ARBA" id="ARBA00022475"/>
    </source>
</evidence>
<keyword evidence="4 6" id="KW-1133">Transmembrane helix</keyword>
<dbReference type="GO" id="GO:0005886">
    <property type="term" value="C:plasma membrane"/>
    <property type="evidence" value="ECO:0007669"/>
    <property type="project" value="UniProtKB-SubCell"/>
</dbReference>
<dbReference type="PANTHER" id="PTHR30086">
    <property type="entry name" value="ARGININE EXPORTER PROTEIN ARGO"/>
    <property type="match status" value="1"/>
</dbReference>
<dbReference type="Pfam" id="PF01810">
    <property type="entry name" value="LysE"/>
    <property type="match status" value="1"/>
</dbReference>
<dbReference type="Proteomes" id="UP000000238">
    <property type="component" value="Chromosome"/>
</dbReference>
<dbReference type="GO" id="GO:0015171">
    <property type="term" value="F:amino acid transmembrane transporter activity"/>
    <property type="evidence" value="ECO:0007669"/>
    <property type="project" value="TreeGrafter"/>
</dbReference>
<reference evidence="7 8" key="1">
    <citation type="journal article" date="2005" name="Nucleic Acids Res.">
        <title>Genomic blueprint of Hahella chejuensis, a marine microbe producing an algicidal agent.</title>
        <authorList>
            <person name="Jeong H."/>
            <person name="Yim J.H."/>
            <person name="Lee C."/>
            <person name="Choi S.-H."/>
            <person name="Park Y.K."/>
            <person name="Yoon S.H."/>
            <person name="Hur C.-G."/>
            <person name="Kang H.-Y."/>
            <person name="Kim D."/>
            <person name="Lee H.H."/>
            <person name="Park K.H."/>
            <person name="Park S.-H."/>
            <person name="Park H.-S."/>
            <person name="Lee H.K."/>
            <person name="Oh T.K."/>
            <person name="Kim J.F."/>
        </authorList>
    </citation>
    <scope>NUCLEOTIDE SEQUENCE [LARGE SCALE GENOMIC DNA]</scope>
    <source>
        <strain evidence="7 8">KCTC 2396</strain>
    </source>
</reference>
<organism evidence="7 8">
    <name type="scientific">Hahella chejuensis (strain KCTC 2396)</name>
    <dbReference type="NCBI Taxonomy" id="349521"/>
    <lineage>
        <taxon>Bacteria</taxon>
        <taxon>Pseudomonadati</taxon>
        <taxon>Pseudomonadota</taxon>
        <taxon>Gammaproteobacteria</taxon>
        <taxon>Oceanospirillales</taxon>
        <taxon>Hahellaceae</taxon>
        <taxon>Hahella</taxon>
    </lineage>
</organism>
<gene>
    <name evidence="7" type="ordered locus">HCH_06500</name>
</gene>
<name>Q2S883_HAHCH</name>
<dbReference type="PANTHER" id="PTHR30086:SF20">
    <property type="entry name" value="ARGININE EXPORTER PROTEIN ARGO-RELATED"/>
    <property type="match status" value="1"/>
</dbReference>
<keyword evidence="2" id="KW-1003">Cell membrane</keyword>
<keyword evidence="3 6" id="KW-0812">Transmembrane</keyword>
<dbReference type="AlphaFoldDB" id="Q2S883"/>
<keyword evidence="8" id="KW-1185">Reference proteome</keyword>
<proteinExistence type="predicted"/>
<dbReference type="EMBL" id="CP000155">
    <property type="protein sequence ID" value="ABC33141.1"/>
    <property type="molecule type" value="Genomic_DNA"/>
</dbReference>
<evidence type="ECO:0000256" key="1">
    <source>
        <dbReference type="ARBA" id="ARBA00004651"/>
    </source>
</evidence>
<dbReference type="OrthoDB" id="9812084at2"/>
<dbReference type="STRING" id="349521.HCH_06500"/>
<dbReference type="KEGG" id="hch:HCH_06500"/>
<feature type="transmembrane region" description="Helical" evidence="6">
    <location>
        <begin position="111"/>
        <end position="131"/>
    </location>
</feature>
<keyword evidence="5 6" id="KW-0472">Membrane</keyword>
<sequence length="198" mass="21067">MSLSFVAAWLAVMFPLVFSPGPANVVFAASGAQLGVKRSLPLMAGIDLVFVLKSLLVGFGLGAVMQEYPQCYSIMRTAGACYLFYLGYCFFRPALSRETAQPKVLGFRDGLIIQLLNAKGWIMVVLMFSLFGAQGEDATERALWLAAMLALLNVCTHLAWIAAGAVLVKGLAGGLGQQVQAFLFGGGLIVVGVWLLLG</sequence>
<feature type="transmembrane region" description="Helical" evidence="6">
    <location>
        <begin position="71"/>
        <end position="91"/>
    </location>
</feature>
<evidence type="ECO:0000313" key="7">
    <source>
        <dbReference type="EMBL" id="ABC33141.1"/>
    </source>
</evidence>
<comment type="subcellular location">
    <subcellularLocation>
        <location evidence="1">Cell membrane</location>
        <topology evidence="1">Multi-pass membrane protein</topology>
    </subcellularLocation>
</comment>
<protein>
    <submittedName>
        <fullName evidence="7">Putative threonine efflux protein</fullName>
    </submittedName>
</protein>
<dbReference type="InterPro" id="IPR001123">
    <property type="entry name" value="LeuE-type"/>
</dbReference>